<evidence type="ECO:0000313" key="2">
    <source>
        <dbReference type="EMBL" id="GGC08399.1"/>
    </source>
</evidence>
<reference evidence="2" key="1">
    <citation type="journal article" date="2014" name="Int. J. Syst. Evol. Microbiol.">
        <title>Complete genome sequence of Corynebacterium casei LMG S-19264T (=DSM 44701T), isolated from a smear-ripened cheese.</title>
        <authorList>
            <consortium name="US DOE Joint Genome Institute (JGI-PGF)"/>
            <person name="Walter F."/>
            <person name="Albersmeier A."/>
            <person name="Kalinowski J."/>
            <person name="Ruckert C."/>
        </authorList>
    </citation>
    <scope>NUCLEOTIDE SEQUENCE</scope>
    <source>
        <strain evidence="2">CCM 7086</strain>
    </source>
</reference>
<dbReference type="GO" id="GO:0005829">
    <property type="term" value="C:cytosol"/>
    <property type="evidence" value="ECO:0007669"/>
    <property type="project" value="TreeGrafter"/>
</dbReference>
<feature type="domain" description="CheW-like" evidence="1">
    <location>
        <begin position="43"/>
        <end position="181"/>
    </location>
</feature>
<dbReference type="RefSeq" id="WP_188395772.1">
    <property type="nucleotide sequence ID" value="NZ_BMCG01000003.1"/>
</dbReference>
<dbReference type="GO" id="GO:0007165">
    <property type="term" value="P:signal transduction"/>
    <property type="evidence" value="ECO:0007669"/>
    <property type="project" value="InterPro"/>
</dbReference>
<reference evidence="2" key="2">
    <citation type="submission" date="2020-09" db="EMBL/GenBank/DDBJ databases">
        <authorList>
            <person name="Sun Q."/>
            <person name="Sedlacek I."/>
        </authorList>
    </citation>
    <scope>NUCLEOTIDE SEQUENCE</scope>
    <source>
        <strain evidence="2">CCM 7086</strain>
    </source>
</reference>
<comment type="caution">
    <text evidence="2">The sequence shown here is derived from an EMBL/GenBank/DDBJ whole genome shotgun (WGS) entry which is preliminary data.</text>
</comment>
<proteinExistence type="predicted"/>
<dbReference type="Gene3D" id="2.40.50.180">
    <property type="entry name" value="CheA-289, Domain 4"/>
    <property type="match status" value="1"/>
</dbReference>
<dbReference type="InterPro" id="IPR002545">
    <property type="entry name" value="CheW-lke_dom"/>
</dbReference>
<name>A0A8J2UNT9_9BURK</name>
<dbReference type="AlphaFoldDB" id="A0A8J2UNT9"/>
<dbReference type="PROSITE" id="PS50851">
    <property type="entry name" value="CHEW"/>
    <property type="match status" value="1"/>
</dbReference>
<dbReference type="InterPro" id="IPR036061">
    <property type="entry name" value="CheW-like_dom_sf"/>
</dbReference>
<evidence type="ECO:0000259" key="1">
    <source>
        <dbReference type="PROSITE" id="PS50851"/>
    </source>
</evidence>
<dbReference type="InterPro" id="IPR039315">
    <property type="entry name" value="CheW"/>
</dbReference>
<dbReference type="PANTHER" id="PTHR22617:SF43">
    <property type="entry name" value="PROTEIN PILI"/>
    <property type="match status" value="1"/>
</dbReference>
<dbReference type="EMBL" id="BMCG01000003">
    <property type="protein sequence ID" value="GGC08399.1"/>
    <property type="molecule type" value="Genomic_DNA"/>
</dbReference>
<dbReference type="Proteomes" id="UP000620266">
    <property type="component" value="Unassembled WGS sequence"/>
</dbReference>
<sequence>MSQSASDLEARQPDGTARRMRLREFQAQLVERMHHAHDSEAVQASQLGLLMGGRRWLLDLQTAGEIVSAHELTPVPLTRSWYRGLINIRGNLVGVIDLACFDGGPQSTFDKDSRIVAFGAALGINCGLLVSGVLGLRHAAGMQEQPATEEGCPWEGRRFMDEEANLWIELDLEGLVRHPDFLQVGR</sequence>
<dbReference type="SUPFAM" id="SSF50341">
    <property type="entry name" value="CheW-like"/>
    <property type="match status" value="1"/>
</dbReference>
<dbReference type="PANTHER" id="PTHR22617">
    <property type="entry name" value="CHEMOTAXIS SENSOR HISTIDINE KINASE-RELATED"/>
    <property type="match status" value="1"/>
</dbReference>
<gene>
    <name evidence="2" type="ORF">GCM10007205_16790</name>
</gene>
<keyword evidence="3" id="KW-1185">Reference proteome</keyword>
<dbReference type="SMART" id="SM00260">
    <property type="entry name" value="CheW"/>
    <property type="match status" value="1"/>
</dbReference>
<dbReference type="GO" id="GO:0006935">
    <property type="term" value="P:chemotaxis"/>
    <property type="evidence" value="ECO:0007669"/>
    <property type="project" value="InterPro"/>
</dbReference>
<accession>A0A8J2UNT9</accession>
<protein>
    <recommendedName>
        <fullName evidence="1">CheW-like domain-containing protein</fullName>
    </recommendedName>
</protein>
<dbReference type="Pfam" id="PF01584">
    <property type="entry name" value="CheW"/>
    <property type="match status" value="1"/>
</dbReference>
<organism evidence="2 3">
    <name type="scientific">Oxalicibacterium flavum</name>
    <dbReference type="NCBI Taxonomy" id="179467"/>
    <lineage>
        <taxon>Bacteria</taxon>
        <taxon>Pseudomonadati</taxon>
        <taxon>Pseudomonadota</taxon>
        <taxon>Betaproteobacteria</taxon>
        <taxon>Burkholderiales</taxon>
        <taxon>Oxalobacteraceae</taxon>
        <taxon>Oxalicibacterium</taxon>
    </lineage>
</organism>
<evidence type="ECO:0000313" key="3">
    <source>
        <dbReference type="Proteomes" id="UP000620266"/>
    </source>
</evidence>